<evidence type="ECO:0000313" key="2">
    <source>
        <dbReference type="Proteomes" id="UP000030418"/>
    </source>
</evidence>
<gene>
    <name evidence="1" type="ORF">P375_06375</name>
</gene>
<protein>
    <submittedName>
        <fullName evidence="1">Uncharacterized protein</fullName>
    </submittedName>
</protein>
<keyword evidence="2" id="KW-1185">Reference proteome</keyword>
<organism evidence="1 2">
    <name type="scientific">Gallibacterium genomosp. 2</name>
    <dbReference type="NCBI Taxonomy" id="155517"/>
    <lineage>
        <taxon>Bacteria</taxon>
        <taxon>Pseudomonadati</taxon>
        <taxon>Pseudomonadota</taxon>
        <taxon>Gammaproteobacteria</taxon>
        <taxon>Pasteurellales</taxon>
        <taxon>Pasteurellaceae</taxon>
        <taxon>Gallibacterium</taxon>
    </lineage>
</organism>
<name>A0A0A2XJ60_9PAST</name>
<proteinExistence type="predicted"/>
<dbReference type="AlphaFoldDB" id="A0A0A2XJ60"/>
<reference evidence="1 2" key="1">
    <citation type="submission" date="2014-08" db="EMBL/GenBank/DDBJ databases">
        <title>Chaperone-usher fimbriae in a diverse selection of Gallibacterium genomes.</title>
        <authorList>
            <person name="Kudirkiene E."/>
            <person name="Bager R.J."/>
            <person name="Johnson T.J."/>
            <person name="Bojesen A.M."/>
        </authorList>
    </citation>
    <scope>NUCLEOTIDE SEQUENCE [LARGE SCALE GENOMIC DNA]</scope>
    <source>
        <strain evidence="1 2">CCM5976</strain>
    </source>
</reference>
<dbReference type="RefSeq" id="WP_039135571.1">
    <property type="nucleotide sequence ID" value="NZ_JPXY01000025.1"/>
</dbReference>
<dbReference type="EMBL" id="JPXY01000025">
    <property type="protein sequence ID" value="KGQ32213.1"/>
    <property type="molecule type" value="Genomic_DNA"/>
</dbReference>
<dbReference type="Proteomes" id="UP000030418">
    <property type="component" value="Unassembled WGS sequence"/>
</dbReference>
<sequence>MQASQDTTTNIISLIKDLTKAVDEAYKSAPQGKEFTQFIISRIENGKDIERSEKIFEDLEGILNIIKTTNQAKSNLIVKALFNLGGTQEQVNNFVEILNKFDELCNCGIKAIIDTKIKHEIDYIHKLNESAPSIQGYINAKKPRKKSQDQLNAEEKATEIWSKNNMLSIEYVAKEVIFMLDLTQTLYTVKSWIKTVDPLVGTGIKRKRQSKKK</sequence>
<accession>A0A0A2XJ60</accession>
<comment type="caution">
    <text evidence="1">The sequence shown here is derived from an EMBL/GenBank/DDBJ whole genome shotgun (WGS) entry which is preliminary data.</text>
</comment>
<evidence type="ECO:0000313" key="1">
    <source>
        <dbReference type="EMBL" id="KGQ32213.1"/>
    </source>
</evidence>